<comment type="caution">
    <text evidence="2">The sequence shown here is derived from an EMBL/GenBank/DDBJ whole genome shotgun (WGS) entry which is preliminary data.</text>
</comment>
<evidence type="ECO:0000313" key="2">
    <source>
        <dbReference type="EMBL" id="MET3870046.1"/>
    </source>
</evidence>
<reference evidence="2 3" key="1">
    <citation type="submission" date="2024-06" db="EMBL/GenBank/DDBJ databases">
        <title>Genomics of switchgrass bacterial isolates.</title>
        <authorList>
            <person name="Shade A."/>
        </authorList>
    </citation>
    <scope>NUCLEOTIDE SEQUENCE [LARGE SCALE GENOMIC DNA]</scope>
    <source>
        <strain evidence="2 3">PvP084</strain>
    </source>
</reference>
<feature type="domain" description="Abortive phage infection protein C-terminal" evidence="1">
    <location>
        <begin position="257"/>
        <end position="439"/>
    </location>
</feature>
<proteinExistence type="predicted"/>
<gene>
    <name evidence="2" type="ORF">ABIC20_007431</name>
</gene>
<name>A0ABV2NUN8_9HYPH</name>
<dbReference type="InterPro" id="IPR018891">
    <property type="entry name" value="AIPR_C"/>
</dbReference>
<protein>
    <recommendedName>
        <fullName evidence="1">Abortive phage infection protein C-terminal domain-containing protein</fullName>
    </recommendedName>
</protein>
<dbReference type="Proteomes" id="UP001549119">
    <property type="component" value="Unassembled WGS sequence"/>
</dbReference>
<accession>A0ABV2NUN8</accession>
<dbReference type="EMBL" id="JBEPNW010000008">
    <property type="protein sequence ID" value="MET3870046.1"/>
    <property type="molecule type" value="Genomic_DNA"/>
</dbReference>
<keyword evidence="3" id="KW-1185">Reference proteome</keyword>
<evidence type="ECO:0000259" key="1">
    <source>
        <dbReference type="Pfam" id="PF10592"/>
    </source>
</evidence>
<dbReference type="RefSeq" id="WP_209651159.1">
    <property type="nucleotide sequence ID" value="NZ_JBEPNV010000005.1"/>
</dbReference>
<sequence length="571" mass="65046">MDVVTQSLLREFAESQKIEKQNQASQFESFINYIVVSDIYPEEFDFNVVSTGEGEFGLDGIAIIVNDVIVDDEEQLDDILAASAVLQVQFLFMQSKSSSFFDSGDMAKFFHAVLDFFKTDASFVQNEKILELQGIKNKIYQFASKFVRGLPKISLYYATTGSWQNDKNLCAIRDGFLAQAEALHMFAGINFTPLDASRVQKLYFRTKNAFKASINFPQSLSLPDIPNVRESYIGLITIGEYLKMICDEDGSVRRRLFFDNIRDFQGNTPVNVSIAETLNSDSSIEFPLRNNGITIVARKLQRVGSQFTLEDFQVVNGCQTSHVIAANAESEQHSIAIPVKIIATEDEEVTRQVIIASNQQNKVEQDSFWGLDPIHKSIEILFESKSGDQRLFYERRPGQYNSVSGIEKVRIVTKDSLLKLYASVFIESPNQVGRYYKDLIPLIGKSIFIPNEEIYSYYTAAYIGYRLEFMFRTKRMLPVWKPFRFQIAMAARFICERICNLHPSKRKGHAYCSAIDNLMSNADLAQSVFDEATDAIMLSIVDLKDQDAALDRRTAKMRDMRDRLRARTSKK</sequence>
<evidence type="ECO:0000313" key="3">
    <source>
        <dbReference type="Proteomes" id="UP001549119"/>
    </source>
</evidence>
<dbReference type="Pfam" id="PF10592">
    <property type="entry name" value="AIPR"/>
    <property type="match status" value="1"/>
</dbReference>
<organism evidence="2 3">
    <name type="scientific">Methylobacterium radiotolerans</name>
    <dbReference type="NCBI Taxonomy" id="31998"/>
    <lineage>
        <taxon>Bacteria</taxon>
        <taxon>Pseudomonadati</taxon>
        <taxon>Pseudomonadota</taxon>
        <taxon>Alphaproteobacteria</taxon>
        <taxon>Hyphomicrobiales</taxon>
        <taxon>Methylobacteriaceae</taxon>
        <taxon>Methylobacterium</taxon>
    </lineage>
</organism>